<dbReference type="GO" id="GO:0032259">
    <property type="term" value="P:methylation"/>
    <property type="evidence" value="ECO:0007669"/>
    <property type="project" value="UniProtKB-KW"/>
</dbReference>
<evidence type="ECO:0000313" key="3">
    <source>
        <dbReference type="Proteomes" id="UP001364156"/>
    </source>
</evidence>
<dbReference type="Gene3D" id="3.40.50.150">
    <property type="entry name" value="Vaccinia Virus protein VP39"/>
    <property type="match status" value="1"/>
</dbReference>
<evidence type="ECO:0000259" key="1">
    <source>
        <dbReference type="Pfam" id="PF05050"/>
    </source>
</evidence>
<dbReference type="InterPro" id="IPR029063">
    <property type="entry name" value="SAM-dependent_MTases_sf"/>
</dbReference>
<dbReference type="PANTHER" id="PTHR34203">
    <property type="entry name" value="METHYLTRANSFERASE, FKBM FAMILY PROTEIN"/>
    <property type="match status" value="1"/>
</dbReference>
<name>A0ABZ2HIZ9_9RHOB</name>
<dbReference type="GO" id="GO:0008168">
    <property type="term" value="F:methyltransferase activity"/>
    <property type="evidence" value="ECO:0007669"/>
    <property type="project" value="UniProtKB-KW"/>
</dbReference>
<gene>
    <name evidence="2" type="ORF">RZ517_00995</name>
</gene>
<dbReference type="Pfam" id="PF05050">
    <property type="entry name" value="Methyltransf_21"/>
    <property type="match status" value="1"/>
</dbReference>
<keyword evidence="2" id="KW-0808">Transferase</keyword>
<feature type="domain" description="Methyltransferase FkbM" evidence="1">
    <location>
        <begin position="101"/>
        <end position="232"/>
    </location>
</feature>
<dbReference type="RefSeq" id="WP_338549632.1">
    <property type="nucleotide sequence ID" value="NZ_CP146069.1"/>
</dbReference>
<accession>A0ABZ2HIZ9</accession>
<proteinExistence type="predicted"/>
<sequence>MADKQALTFTSSGAKAQYIVLMGLFRLAFLNRYLFGIFTRMLARFCASENAVLLSLSTGGQFKIYLNDAYWTRFALYRNDYELEVGAIIQKARGHTDVFCDLGANKGYWSVFAAPLFRKVFAVEASSATFKILAENTGHLSGVSRRWAAIYAKSDEELSFVNVHNSHASARLGDDAGSSDNTETVQTIAIDDLLPAKTMALIKLDVEGAEISAINGARRTLLDGSVLIYEDHGSDMACAPSAHLLGLTGIRVYSVQNGLKQLHSVDEVLAQKGEKYTGYNFLAGHKDSALLAGVLEGFAKP</sequence>
<dbReference type="EMBL" id="CP146069">
    <property type="protein sequence ID" value="WWR46789.1"/>
    <property type="molecule type" value="Genomic_DNA"/>
</dbReference>
<dbReference type="SUPFAM" id="SSF53335">
    <property type="entry name" value="S-adenosyl-L-methionine-dependent methyltransferases"/>
    <property type="match status" value="1"/>
</dbReference>
<dbReference type="Proteomes" id="UP001364156">
    <property type="component" value="Chromosome"/>
</dbReference>
<protein>
    <submittedName>
        <fullName evidence="2">FkbM family methyltransferase</fullName>
    </submittedName>
</protein>
<evidence type="ECO:0000313" key="2">
    <source>
        <dbReference type="EMBL" id="WWR46789.1"/>
    </source>
</evidence>
<dbReference type="NCBIfam" id="TIGR01444">
    <property type="entry name" value="fkbM_fam"/>
    <property type="match status" value="1"/>
</dbReference>
<reference evidence="2 3" key="1">
    <citation type="submission" date="2023-10" db="EMBL/GenBank/DDBJ databases">
        <title>Roseovarius strain S88 nov., isolated from a marine algae.</title>
        <authorList>
            <person name="Lee M.W."/>
            <person name="Lee J.K."/>
            <person name="Kim J.M."/>
            <person name="Choi D.G."/>
            <person name="Baek J.H."/>
            <person name="Bayburt H."/>
            <person name="Jung J.J."/>
            <person name="Han D.M."/>
            <person name="Jeon C.O."/>
        </authorList>
    </citation>
    <scope>NUCLEOTIDE SEQUENCE [LARGE SCALE GENOMIC DNA]</scope>
    <source>
        <strain evidence="2 3">S88</strain>
    </source>
</reference>
<keyword evidence="3" id="KW-1185">Reference proteome</keyword>
<keyword evidence="2" id="KW-0489">Methyltransferase</keyword>
<dbReference type="PANTHER" id="PTHR34203:SF15">
    <property type="entry name" value="SLL1173 PROTEIN"/>
    <property type="match status" value="1"/>
</dbReference>
<dbReference type="InterPro" id="IPR006342">
    <property type="entry name" value="FkbM_mtfrase"/>
</dbReference>
<dbReference type="InterPro" id="IPR052514">
    <property type="entry name" value="SAM-dependent_MTase"/>
</dbReference>
<organism evidence="2 3">
    <name type="scientific">Roseovarius phycicola</name>
    <dbReference type="NCBI Taxonomy" id="3080976"/>
    <lineage>
        <taxon>Bacteria</taxon>
        <taxon>Pseudomonadati</taxon>
        <taxon>Pseudomonadota</taxon>
        <taxon>Alphaproteobacteria</taxon>
        <taxon>Rhodobacterales</taxon>
        <taxon>Roseobacteraceae</taxon>
        <taxon>Roseovarius</taxon>
    </lineage>
</organism>